<feature type="region of interest" description="Disordered" evidence="1">
    <location>
        <begin position="15"/>
        <end position="67"/>
    </location>
</feature>
<dbReference type="Gene3D" id="3.90.215.10">
    <property type="entry name" value="Gamma Fibrinogen, chain A, domain 1"/>
    <property type="match status" value="1"/>
</dbReference>
<dbReference type="Proteomes" id="UP000230750">
    <property type="component" value="Unassembled WGS sequence"/>
</dbReference>
<evidence type="ECO:0000256" key="1">
    <source>
        <dbReference type="SAM" id="MobiDB-lite"/>
    </source>
</evidence>
<dbReference type="NCBIfam" id="NF040941">
    <property type="entry name" value="GGGWT_bact"/>
    <property type="match status" value="1"/>
</dbReference>
<gene>
    <name evidence="3" type="ORF">BSL78_03099</name>
</gene>
<comment type="caution">
    <text evidence="3">The sequence shown here is derived from an EMBL/GenBank/DDBJ whole genome shotgun (WGS) entry which is preliminary data.</text>
</comment>
<dbReference type="GO" id="GO:0005615">
    <property type="term" value="C:extracellular space"/>
    <property type="evidence" value="ECO:0007669"/>
    <property type="project" value="TreeGrafter"/>
</dbReference>
<feature type="non-terminal residue" evidence="3">
    <location>
        <position position="1"/>
    </location>
</feature>
<dbReference type="InterPro" id="IPR014716">
    <property type="entry name" value="Fibrinogen_a/b/g_C_1"/>
</dbReference>
<dbReference type="Pfam" id="PF00147">
    <property type="entry name" value="Fibrinogen_C"/>
    <property type="match status" value="1"/>
</dbReference>
<dbReference type="PANTHER" id="PTHR19143:SF458">
    <property type="entry name" value="FIBRINOGEN C-TERMINAL DOMAIN-CONTAINING PROTEIN-RELATED"/>
    <property type="match status" value="1"/>
</dbReference>
<reference evidence="3 4" key="1">
    <citation type="journal article" date="2017" name="PLoS Biol.">
        <title>The sea cucumber genome provides insights into morphological evolution and visceral regeneration.</title>
        <authorList>
            <person name="Zhang X."/>
            <person name="Sun L."/>
            <person name="Yuan J."/>
            <person name="Sun Y."/>
            <person name="Gao Y."/>
            <person name="Zhang L."/>
            <person name="Li S."/>
            <person name="Dai H."/>
            <person name="Hamel J.F."/>
            <person name="Liu C."/>
            <person name="Yu Y."/>
            <person name="Liu S."/>
            <person name="Lin W."/>
            <person name="Guo K."/>
            <person name="Jin S."/>
            <person name="Xu P."/>
            <person name="Storey K.B."/>
            <person name="Huan P."/>
            <person name="Zhang T."/>
            <person name="Zhou Y."/>
            <person name="Zhang J."/>
            <person name="Lin C."/>
            <person name="Li X."/>
            <person name="Xing L."/>
            <person name="Huo D."/>
            <person name="Sun M."/>
            <person name="Wang L."/>
            <person name="Mercier A."/>
            <person name="Li F."/>
            <person name="Yang H."/>
            <person name="Xiang J."/>
        </authorList>
    </citation>
    <scope>NUCLEOTIDE SEQUENCE [LARGE SCALE GENOMIC DNA]</scope>
    <source>
        <strain evidence="3">Shaxun</strain>
        <tissue evidence="3">Muscle</tissue>
    </source>
</reference>
<dbReference type="EMBL" id="MRZV01000069">
    <property type="protein sequence ID" value="PIK59944.1"/>
    <property type="molecule type" value="Genomic_DNA"/>
</dbReference>
<evidence type="ECO:0000259" key="2">
    <source>
        <dbReference type="PROSITE" id="PS51406"/>
    </source>
</evidence>
<dbReference type="SUPFAM" id="SSF56496">
    <property type="entry name" value="Fibrinogen C-terminal domain-like"/>
    <property type="match status" value="1"/>
</dbReference>
<dbReference type="OrthoDB" id="6145874at2759"/>
<organism evidence="3 4">
    <name type="scientific">Stichopus japonicus</name>
    <name type="common">Sea cucumber</name>
    <dbReference type="NCBI Taxonomy" id="307972"/>
    <lineage>
        <taxon>Eukaryota</taxon>
        <taxon>Metazoa</taxon>
        <taxon>Echinodermata</taxon>
        <taxon>Eleutherozoa</taxon>
        <taxon>Echinozoa</taxon>
        <taxon>Holothuroidea</taxon>
        <taxon>Aspidochirotacea</taxon>
        <taxon>Aspidochirotida</taxon>
        <taxon>Stichopodidae</taxon>
        <taxon>Apostichopus</taxon>
    </lineage>
</organism>
<evidence type="ECO:0000313" key="4">
    <source>
        <dbReference type="Proteomes" id="UP000230750"/>
    </source>
</evidence>
<dbReference type="PROSITE" id="PS51406">
    <property type="entry name" value="FIBRINOGEN_C_2"/>
    <property type="match status" value="1"/>
</dbReference>
<dbReference type="PANTHER" id="PTHR19143">
    <property type="entry name" value="FIBRINOGEN/TENASCIN/ANGIOPOEITIN"/>
    <property type="match status" value="1"/>
</dbReference>
<dbReference type="InterPro" id="IPR002181">
    <property type="entry name" value="Fibrinogen_a/b/g_C_dom"/>
</dbReference>
<dbReference type="InterPro" id="IPR036056">
    <property type="entry name" value="Fibrinogen-like_C"/>
</dbReference>
<dbReference type="SMART" id="SM00186">
    <property type="entry name" value="FBG"/>
    <property type="match status" value="1"/>
</dbReference>
<name>A0A2G8LI63_STIJA</name>
<evidence type="ECO:0000313" key="3">
    <source>
        <dbReference type="EMBL" id="PIK59944.1"/>
    </source>
</evidence>
<proteinExistence type="predicted"/>
<keyword evidence="4" id="KW-1185">Reference proteome</keyword>
<feature type="compositionally biased region" description="Low complexity" evidence="1">
    <location>
        <begin position="36"/>
        <end position="67"/>
    </location>
</feature>
<dbReference type="InterPro" id="IPR050373">
    <property type="entry name" value="Fibrinogen_C-term_domain"/>
</dbReference>
<accession>A0A2G8LI63</accession>
<dbReference type="CDD" id="cd00087">
    <property type="entry name" value="FReD"/>
    <property type="match status" value="1"/>
</dbReference>
<protein>
    <recommendedName>
        <fullName evidence="2">Fibrinogen C-terminal domain-containing protein</fullName>
    </recommendedName>
</protein>
<feature type="compositionally biased region" description="Polar residues" evidence="1">
    <location>
        <begin position="25"/>
        <end position="35"/>
    </location>
</feature>
<feature type="domain" description="Fibrinogen C-terminal" evidence="2">
    <location>
        <begin position="139"/>
        <end position="360"/>
    </location>
</feature>
<dbReference type="AlphaFoldDB" id="A0A2G8LI63"/>
<sequence>LCKFAEKFPGVGGSCYEAPKPETTEALTTPEQSHLTTTTPKPETTEALTTPEQSHLTTTTATDESTTVEELTTPEPVHFAAPWIVCSAGKPVHKDCKRCVTVCDVSDLKNCSLHCVCSKDYKQVAKICKSSEDTGCNITSLVQYPTNCKEVYEQSGMFLIKPAGASEPFKVYCENTTDGGGWTVFQRRLDGSVDFYRDWNEYKHGFGYMRREFWLGNEKLSYLTNQGNYELRVDLTDVNGVQYIAKYNLFRISDEGSKYTLTELGEYLPQSTPGNDSLAFHANMSFSTNDRDNDEDTMMHCATARHGAWWYSKCSGSDLESNLNGLYFTCAECTNGIMWGSIPNGGSNITYSEMKVRPVN</sequence>